<evidence type="ECO:0000256" key="2">
    <source>
        <dbReference type="SAM" id="Phobius"/>
    </source>
</evidence>
<evidence type="ECO:0000313" key="4">
    <source>
        <dbReference type="Proteomes" id="UP000229847"/>
    </source>
</evidence>
<sequence>MHYDIYNAYSPENSQLPKKLSGFLVKAAKFTAVLGIFFLLVSFLPAVWYNLVSGGAQKISEFLVKPEIKKEEPSKKQEKKVDYQPQIDNSLSFETKLKIPSIRVDTKIHEAVLDNYESALKLGVWRVSDFGSPYDQSKPTIIVAHRYGYLAWSNLYRRLNSFYNLPKLKVGDIVEIDWQQRKYVYSVYAESKGEEIADYSANLILYTCETLNSPIRVFKYARLLEI</sequence>
<keyword evidence="2" id="KW-0472">Membrane</keyword>
<protein>
    <recommendedName>
        <fullName evidence="5">Sortase</fullName>
    </recommendedName>
</protein>
<keyword evidence="1" id="KW-0378">Hydrolase</keyword>
<dbReference type="InterPro" id="IPR005754">
    <property type="entry name" value="Sortase"/>
</dbReference>
<organism evidence="3 4">
    <name type="scientific">Candidatus Woesebacteria bacterium CG22_combo_CG10-13_8_21_14_all_39_10</name>
    <dbReference type="NCBI Taxonomy" id="1975059"/>
    <lineage>
        <taxon>Bacteria</taxon>
        <taxon>Candidatus Woeseibacteriota</taxon>
    </lineage>
</organism>
<dbReference type="InterPro" id="IPR023365">
    <property type="entry name" value="Sortase_dom-sf"/>
</dbReference>
<evidence type="ECO:0000256" key="1">
    <source>
        <dbReference type="ARBA" id="ARBA00022801"/>
    </source>
</evidence>
<evidence type="ECO:0008006" key="5">
    <source>
        <dbReference type="Google" id="ProtNLM"/>
    </source>
</evidence>
<accession>A0A2H0BIT3</accession>
<keyword evidence="2" id="KW-0812">Transmembrane</keyword>
<dbReference type="Proteomes" id="UP000229847">
    <property type="component" value="Unassembled WGS sequence"/>
</dbReference>
<dbReference type="AlphaFoldDB" id="A0A2H0BIT3"/>
<comment type="caution">
    <text evidence="3">The sequence shown here is derived from an EMBL/GenBank/DDBJ whole genome shotgun (WGS) entry which is preliminary data.</text>
</comment>
<keyword evidence="2" id="KW-1133">Transmembrane helix</keyword>
<feature type="transmembrane region" description="Helical" evidence="2">
    <location>
        <begin position="30"/>
        <end position="52"/>
    </location>
</feature>
<proteinExistence type="predicted"/>
<dbReference type="GO" id="GO:0016787">
    <property type="term" value="F:hydrolase activity"/>
    <property type="evidence" value="ECO:0007669"/>
    <property type="project" value="UniProtKB-KW"/>
</dbReference>
<dbReference type="Pfam" id="PF04203">
    <property type="entry name" value="Sortase"/>
    <property type="match status" value="1"/>
</dbReference>
<gene>
    <name evidence="3" type="ORF">COX03_02960</name>
</gene>
<reference evidence="3 4" key="1">
    <citation type="submission" date="2017-09" db="EMBL/GenBank/DDBJ databases">
        <title>Depth-based differentiation of microbial function through sediment-hosted aquifers and enrichment of novel symbionts in the deep terrestrial subsurface.</title>
        <authorList>
            <person name="Probst A.J."/>
            <person name="Ladd B."/>
            <person name="Jarett J.K."/>
            <person name="Geller-Mcgrath D.E."/>
            <person name="Sieber C.M."/>
            <person name="Emerson J.B."/>
            <person name="Anantharaman K."/>
            <person name="Thomas B.C."/>
            <person name="Malmstrom R."/>
            <person name="Stieglmeier M."/>
            <person name="Klingl A."/>
            <person name="Woyke T."/>
            <person name="Ryan C.M."/>
            <person name="Banfield J.F."/>
        </authorList>
    </citation>
    <scope>NUCLEOTIDE SEQUENCE [LARGE SCALE GENOMIC DNA]</scope>
    <source>
        <strain evidence="3">CG22_combo_CG10-13_8_21_14_all_39_10</strain>
    </source>
</reference>
<dbReference type="SUPFAM" id="SSF63817">
    <property type="entry name" value="Sortase"/>
    <property type="match status" value="1"/>
</dbReference>
<name>A0A2H0BIT3_9BACT</name>
<evidence type="ECO:0000313" key="3">
    <source>
        <dbReference type="EMBL" id="PIP57469.1"/>
    </source>
</evidence>
<dbReference type="Gene3D" id="2.40.260.10">
    <property type="entry name" value="Sortase"/>
    <property type="match status" value="1"/>
</dbReference>
<dbReference type="EMBL" id="PCSW01000090">
    <property type="protein sequence ID" value="PIP57469.1"/>
    <property type="molecule type" value="Genomic_DNA"/>
</dbReference>